<dbReference type="EMBL" id="RJVI01000001">
    <property type="protein sequence ID" value="ROR34863.1"/>
    <property type="molecule type" value="Genomic_DNA"/>
</dbReference>
<keyword evidence="2 6" id="KW-0472">Membrane</keyword>
<comment type="subcellular location">
    <subcellularLocation>
        <location evidence="6">Cell outer membrane</location>
        <topology evidence="6">Lipid-anchor</topology>
    </subcellularLocation>
</comment>
<evidence type="ECO:0000313" key="7">
    <source>
        <dbReference type="EMBL" id="ROR34863.1"/>
    </source>
</evidence>
<dbReference type="Proteomes" id="UP000276634">
    <property type="component" value="Unassembled WGS sequence"/>
</dbReference>
<dbReference type="Pfam" id="PF04390">
    <property type="entry name" value="LptE"/>
    <property type="match status" value="1"/>
</dbReference>
<evidence type="ECO:0000256" key="3">
    <source>
        <dbReference type="ARBA" id="ARBA00023139"/>
    </source>
</evidence>
<evidence type="ECO:0000256" key="2">
    <source>
        <dbReference type="ARBA" id="ARBA00023136"/>
    </source>
</evidence>
<proteinExistence type="inferred from homology"/>
<reference evidence="7 8" key="1">
    <citation type="submission" date="2018-11" db="EMBL/GenBank/DDBJ databases">
        <title>Genomic Encyclopedia of Type Strains, Phase IV (KMG-IV): sequencing the most valuable type-strain genomes for metagenomic binning, comparative biology and taxonomic classification.</title>
        <authorList>
            <person name="Goeker M."/>
        </authorList>
    </citation>
    <scope>NUCLEOTIDE SEQUENCE [LARGE SCALE GENOMIC DNA]</scope>
    <source>
        <strain evidence="7 8">DSM 100275</strain>
    </source>
</reference>
<evidence type="ECO:0000256" key="4">
    <source>
        <dbReference type="ARBA" id="ARBA00023237"/>
    </source>
</evidence>
<keyword evidence="8" id="KW-1185">Reference proteome</keyword>
<protein>
    <recommendedName>
        <fullName evidence="6">LPS-assembly lipoprotein LptE</fullName>
    </recommendedName>
</protein>
<evidence type="ECO:0000256" key="5">
    <source>
        <dbReference type="ARBA" id="ARBA00023288"/>
    </source>
</evidence>
<dbReference type="Gene3D" id="3.30.160.150">
    <property type="entry name" value="Lipoprotein like domain"/>
    <property type="match status" value="1"/>
</dbReference>
<dbReference type="RefSeq" id="WP_170165026.1">
    <property type="nucleotide sequence ID" value="NZ_RJVI01000001.1"/>
</dbReference>
<evidence type="ECO:0000313" key="8">
    <source>
        <dbReference type="Proteomes" id="UP000276634"/>
    </source>
</evidence>
<comment type="subunit">
    <text evidence="6">Component of the lipopolysaccharide transport and assembly complex. Interacts with LptD.</text>
</comment>
<dbReference type="GO" id="GO:0015920">
    <property type="term" value="P:lipopolysaccharide transport"/>
    <property type="evidence" value="ECO:0007669"/>
    <property type="project" value="TreeGrafter"/>
</dbReference>
<accession>A0A3N1Y7T3</accession>
<dbReference type="PROSITE" id="PS51257">
    <property type="entry name" value="PROKAR_LIPOPROTEIN"/>
    <property type="match status" value="1"/>
</dbReference>
<evidence type="ECO:0000256" key="6">
    <source>
        <dbReference type="HAMAP-Rule" id="MF_01186"/>
    </source>
</evidence>
<dbReference type="AlphaFoldDB" id="A0A3N1Y7T3"/>
<sequence>MGGALRVLALLAAAALAGCGFHLRGSMDLPPPLARAVVTGEAVPVELEEALGRALRAAGGVLAAAPETARARIVVLEVRNERRVLAVGSDGKAREYELRYAVRYRIDAADGRPLLAPQQVAVTRDLVFDTGDFLAKRDEEATVHAEMVREAAAALLRRAAAALR</sequence>
<keyword evidence="5 6" id="KW-0449">Lipoprotein</keyword>
<comment type="similarity">
    <text evidence="6">Belongs to the LptE lipoprotein family.</text>
</comment>
<dbReference type="GO" id="GO:1990351">
    <property type="term" value="C:transporter complex"/>
    <property type="evidence" value="ECO:0007669"/>
    <property type="project" value="TreeGrafter"/>
</dbReference>
<dbReference type="PANTHER" id="PTHR38098:SF1">
    <property type="entry name" value="LPS-ASSEMBLY LIPOPROTEIN LPTE"/>
    <property type="match status" value="1"/>
</dbReference>
<name>A0A3N1Y7T3_9GAMM</name>
<dbReference type="GO" id="GO:0043165">
    <property type="term" value="P:Gram-negative-bacterium-type cell outer membrane assembly"/>
    <property type="evidence" value="ECO:0007669"/>
    <property type="project" value="UniProtKB-UniRule"/>
</dbReference>
<keyword evidence="3 6" id="KW-0564">Palmitate</keyword>
<dbReference type="GO" id="GO:0001530">
    <property type="term" value="F:lipopolysaccharide binding"/>
    <property type="evidence" value="ECO:0007669"/>
    <property type="project" value="TreeGrafter"/>
</dbReference>
<dbReference type="HAMAP" id="MF_01186">
    <property type="entry name" value="LPS_assembly_LptE"/>
    <property type="match status" value="1"/>
</dbReference>
<organism evidence="7 8">
    <name type="scientific">Inmirania thermothiophila</name>
    <dbReference type="NCBI Taxonomy" id="1750597"/>
    <lineage>
        <taxon>Bacteria</taxon>
        <taxon>Pseudomonadati</taxon>
        <taxon>Pseudomonadota</taxon>
        <taxon>Gammaproteobacteria</taxon>
        <taxon>Chromatiales</taxon>
        <taxon>Ectothiorhodospiraceae</taxon>
        <taxon>Inmirania</taxon>
    </lineage>
</organism>
<keyword evidence="4 6" id="KW-0998">Cell outer membrane</keyword>
<dbReference type="PANTHER" id="PTHR38098">
    <property type="entry name" value="LPS-ASSEMBLY LIPOPROTEIN LPTE"/>
    <property type="match status" value="1"/>
</dbReference>
<evidence type="ECO:0000256" key="1">
    <source>
        <dbReference type="ARBA" id="ARBA00022729"/>
    </source>
</evidence>
<dbReference type="GO" id="GO:0009279">
    <property type="term" value="C:cell outer membrane"/>
    <property type="evidence" value="ECO:0007669"/>
    <property type="project" value="UniProtKB-SubCell"/>
</dbReference>
<comment type="caution">
    <text evidence="7">The sequence shown here is derived from an EMBL/GenBank/DDBJ whole genome shotgun (WGS) entry which is preliminary data.</text>
</comment>
<keyword evidence="1 6" id="KW-0732">Signal</keyword>
<gene>
    <name evidence="6" type="primary">lptE</name>
    <name evidence="7" type="ORF">EDC57_0772</name>
</gene>
<dbReference type="InterPro" id="IPR007485">
    <property type="entry name" value="LPS_assembly_LptE"/>
</dbReference>
<comment type="function">
    <text evidence="6">Together with LptD, is involved in the assembly of lipopolysaccharide (LPS) at the surface of the outer membrane. Required for the proper assembly of LptD. Binds LPS and may serve as the LPS recognition site at the outer membrane.</text>
</comment>